<dbReference type="AlphaFoldDB" id="A0A7W9YZD2"/>
<dbReference type="RefSeq" id="WP_077548065.1">
    <property type="nucleotide sequence ID" value="NZ_JACHEJ010000008.1"/>
</dbReference>
<protein>
    <recommendedName>
        <fullName evidence="4">Metal-binding protein</fullName>
    </recommendedName>
</protein>
<sequence length="145" mass="15012">MTFRTLFLSATFSLLSASVALSASVSVFKDAGCGCCGGWMSHMRENGFAVSATNVAPETMDVVKSKAGVTADTASCHTAIVAGYVVEGHVPASDVQRLMDERPDAIGLSAPGMPIGSPGMEGAGAEPYDVLLIRRDGRTEVFASH</sequence>
<dbReference type="EMBL" id="JACHEJ010000008">
    <property type="protein sequence ID" value="MBB6181224.1"/>
    <property type="molecule type" value="Genomic_DNA"/>
</dbReference>
<proteinExistence type="predicted"/>
<keyword evidence="1" id="KW-0732">Signal</keyword>
<evidence type="ECO:0000313" key="3">
    <source>
        <dbReference type="Proteomes" id="UP000535501"/>
    </source>
</evidence>
<gene>
    <name evidence="2" type="ORF">HNQ75_003209</name>
</gene>
<dbReference type="Proteomes" id="UP000535501">
    <property type="component" value="Unassembled WGS sequence"/>
</dbReference>
<evidence type="ECO:0000313" key="2">
    <source>
        <dbReference type="EMBL" id="MBB6181224.1"/>
    </source>
</evidence>
<dbReference type="Pfam" id="PF04214">
    <property type="entry name" value="DUF411"/>
    <property type="match status" value="1"/>
</dbReference>
<name>A0A7W9YZD2_9HYPH</name>
<evidence type="ECO:0008006" key="4">
    <source>
        <dbReference type="Google" id="ProtNLM"/>
    </source>
</evidence>
<keyword evidence="3" id="KW-1185">Reference proteome</keyword>
<accession>A0A7W9YZD2</accession>
<organism evidence="2 3">
    <name type="scientific">Pseudorhizobium flavum</name>
    <dbReference type="NCBI Taxonomy" id="1335061"/>
    <lineage>
        <taxon>Bacteria</taxon>
        <taxon>Pseudomonadati</taxon>
        <taxon>Pseudomonadota</taxon>
        <taxon>Alphaproteobacteria</taxon>
        <taxon>Hyphomicrobiales</taxon>
        <taxon>Rhizobiaceae</taxon>
        <taxon>Rhizobium/Agrobacterium group</taxon>
        <taxon>Pseudorhizobium</taxon>
    </lineage>
</organism>
<dbReference type="InterPro" id="IPR007332">
    <property type="entry name" value="DUF411"/>
</dbReference>
<evidence type="ECO:0000256" key="1">
    <source>
        <dbReference type="SAM" id="SignalP"/>
    </source>
</evidence>
<feature type="signal peptide" evidence="1">
    <location>
        <begin position="1"/>
        <end position="22"/>
    </location>
</feature>
<comment type="caution">
    <text evidence="2">The sequence shown here is derived from an EMBL/GenBank/DDBJ whole genome shotgun (WGS) entry which is preliminary data.</text>
</comment>
<reference evidence="2 3" key="1">
    <citation type="submission" date="2020-08" db="EMBL/GenBank/DDBJ databases">
        <title>Genomic Encyclopedia of Type Strains, Phase IV (KMG-IV): sequencing the most valuable type-strain genomes for metagenomic binning, comparative biology and taxonomic classification.</title>
        <authorList>
            <person name="Goeker M."/>
        </authorList>
    </citation>
    <scope>NUCLEOTIDE SEQUENCE [LARGE SCALE GENOMIC DNA]</scope>
    <source>
        <strain evidence="2 3">DSM 102134</strain>
    </source>
</reference>
<feature type="chain" id="PRO_5031033035" description="Metal-binding protein" evidence="1">
    <location>
        <begin position="23"/>
        <end position="145"/>
    </location>
</feature>